<dbReference type="InterPro" id="IPR052929">
    <property type="entry name" value="RNase_H-like_EbsB-rel"/>
</dbReference>
<evidence type="ECO:0000313" key="3">
    <source>
        <dbReference type="Proteomes" id="UP000593568"/>
    </source>
</evidence>
<evidence type="ECO:0000259" key="1">
    <source>
        <dbReference type="Pfam" id="PF13456"/>
    </source>
</evidence>
<reference evidence="2 3" key="1">
    <citation type="journal article" date="2019" name="Genome Biol. Evol.">
        <title>Insights into the evolution of the New World diploid cottons (Gossypium, subgenus Houzingenia) based on genome sequencing.</title>
        <authorList>
            <person name="Grover C.E."/>
            <person name="Arick M.A. 2nd"/>
            <person name="Thrash A."/>
            <person name="Conover J.L."/>
            <person name="Sanders W.S."/>
            <person name="Peterson D.G."/>
            <person name="Frelichowski J.E."/>
            <person name="Scheffler J.A."/>
            <person name="Scheffler B.E."/>
            <person name="Wendel J.F."/>
        </authorList>
    </citation>
    <scope>NUCLEOTIDE SEQUENCE [LARGE SCALE GENOMIC DNA]</scope>
    <source>
        <strain evidence="2">8</strain>
        <tissue evidence="2">Leaf</tissue>
    </source>
</reference>
<keyword evidence="3" id="KW-1185">Reference proteome</keyword>
<dbReference type="GO" id="GO:0003676">
    <property type="term" value="F:nucleic acid binding"/>
    <property type="evidence" value="ECO:0007669"/>
    <property type="project" value="InterPro"/>
</dbReference>
<dbReference type="Gene3D" id="3.30.420.10">
    <property type="entry name" value="Ribonuclease H-like superfamily/Ribonuclease H"/>
    <property type="match status" value="1"/>
</dbReference>
<dbReference type="EMBL" id="JABEZW010000010">
    <property type="protein sequence ID" value="MBA0777467.1"/>
    <property type="molecule type" value="Genomic_DNA"/>
</dbReference>
<evidence type="ECO:0000313" key="2">
    <source>
        <dbReference type="EMBL" id="MBA0777467.1"/>
    </source>
</evidence>
<dbReference type="SUPFAM" id="SSF53098">
    <property type="entry name" value="Ribonuclease H-like"/>
    <property type="match status" value="1"/>
</dbReference>
<dbReference type="GO" id="GO:0004523">
    <property type="term" value="F:RNA-DNA hybrid ribonuclease activity"/>
    <property type="evidence" value="ECO:0007669"/>
    <property type="project" value="InterPro"/>
</dbReference>
<dbReference type="Proteomes" id="UP000593568">
    <property type="component" value="Unassembled WGS sequence"/>
</dbReference>
<dbReference type="InterPro" id="IPR044730">
    <property type="entry name" value="RNase_H-like_dom_plant"/>
</dbReference>
<feature type="domain" description="RNase H type-1" evidence="1">
    <location>
        <begin position="616"/>
        <end position="694"/>
    </location>
</feature>
<dbReference type="Pfam" id="PF13456">
    <property type="entry name" value="RVT_3"/>
    <property type="match status" value="1"/>
</dbReference>
<dbReference type="AlphaFoldDB" id="A0A7J9EWR5"/>
<dbReference type="PANTHER" id="PTHR47074">
    <property type="entry name" value="BNAC02G40300D PROTEIN"/>
    <property type="match status" value="1"/>
</dbReference>
<comment type="caution">
    <text evidence="2">The sequence shown here is derived from an EMBL/GenBank/DDBJ whole genome shotgun (WGS) entry which is preliminary data.</text>
</comment>
<dbReference type="Gene3D" id="3.60.10.10">
    <property type="entry name" value="Endonuclease/exonuclease/phosphatase"/>
    <property type="match status" value="1"/>
</dbReference>
<accession>A0A7J9EWR5</accession>
<dbReference type="CDD" id="cd06222">
    <property type="entry name" value="RNase_H_like"/>
    <property type="match status" value="1"/>
</dbReference>
<proteinExistence type="predicted"/>
<dbReference type="InterPro" id="IPR012337">
    <property type="entry name" value="RNaseH-like_sf"/>
</dbReference>
<protein>
    <recommendedName>
        <fullName evidence="1">RNase H type-1 domain-containing protein</fullName>
    </recommendedName>
</protein>
<dbReference type="InterPro" id="IPR036691">
    <property type="entry name" value="Endo/exonu/phosph_ase_sf"/>
</dbReference>
<dbReference type="InterPro" id="IPR002156">
    <property type="entry name" value="RNaseH_domain"/>
</dbReference>
<dbReference type="SUPFAM" id="SSF56219">
    <property type="entry name" value="DNase I-like"/>
    <property type="match status" value="1"/>
</dbReference>
<dbReference type="InterPro" id="IPR036397">
    <property type="entry name" value="RNaseH_sf"/>
</dbReference>
<organism evidence="2 3">
    <name type="scientific">Gossypium trilobum</name>
    <dbReference type="NCBI Taxonomy" id="34281"/>
    <lineage>
        <taxon>Eukaryota</taxon>
        <taxon>Viridiplantae</taxon>
        <taxon>Streptophyta</taxon>
        <taxon>Embryophyta</taxon>
        <taxon>Tracheophyta</taxon>
        <taxon>Spermatophyta</taxon>
        <taxon>Magnoliopsida</taxon>
        <taxon>eudicotyledons</taxon>
        <taxon>Gunneridae</taxon>
        <taxon>Pentapetalae</taxon>
        <taxon>rosids</taxon>
        <taxon>malvids</taxon>
        <taxon>Malvales</taxon>
        <taxon>Malvaceae</taxon>
        <taxon>Malvoideae</taxon>
        <taxon>Gossypium</taxon>
    </lineage>
</organism>
<gene>
    <name evidence="2" type="ORF">Gotri_005482</name>
</gene>
<sequence length="695" mass="80160">MEMGWDLTLRAQPRKATIANCIWLRGEGNNKFFGKTRFGQQSGQNLRQNQGRGSWANINPILGINLEGSNFTNALNGLQQRHESRHNVGKDLVLSKSQQLGTSLNGDELRKVPAGVGPANGLDLTSMECELEDGPIVNEEGKKRQRDKSVMWDLLRRLGRNNTLPWLVGGDFNDILFAHEKEEGLLRDEARMERGCVMERNLREKIDREVATDAWLQLFPTYSLMHLPHSFSDHCPLLIETKVEGMGKRSGRFHFEAWWVLEESCEEEIRKLWEKSFGSFQNRISALANGLKNWAGKIKYKRGRDVKGLTMRLEELNSYKRSEETLAELVDVKLHRNMEMDKDERYWEQRARVNWLKIGDKKLHFSMSMLLKDGSLWTAKGLLLKGLGWRIGDGRKVSIWGDAWVLGNDDFRVQNMNANSSVIKVADLIDDNTRKSKAELICNTFTKKDTKRILCIPLSMNLHKGHIIWGGESTGEYSVRSGHKYLLHDRQNQEQFNYRQFYKKLWNLDIPPLETWEKLNVTWSITVANTDYKEWIKNIFESNSMAKCRLIACAMWAIWTSRNKFIHEGEMKSGSQIADFVINYLKELDGLNTYLLVRRIHTDRWAAPNGLRVKLNFDVAFNRKRNDSCSGLVVRNERAEVIYSRTVMHANILSVFAAEVMACLQALNLGLHLGLREVEIEGDSRSVIRKLQEEE</sequence>
<name>A0A7J9EWR5_9ROSI</name>
<dbReference type="PANTHER" id="PTHR47074:SF61">
    <property type="entry name" value="RNASE H TYPE-1 DOMAIN-CONTAINING PROTEIN"/>
    <property type="match status" value="1"/>
</dbReference>